<protein>
    <recommendedName>
        <fullName evidence="5">Nephrocystin 3-like N-terminal domain-containing protein</fullName>
    </recommendedName>
</protein>
<dbReference type="InterPro" id="IPR002110">
    <property type="entry name" value="Ankyrin_rpt"/>
</dbReference>
<proteinExistence type="predicted"/>
<feature type="repeat" description="ANK" evidence="3">
    <location>
        <begin position="730"/>
        <end position="762"/>
    </location>
</feature>
<dbReference type="PROSITE" id="PS50297">
    <property type="entry name" value="ANK_REP_REGION"/>
    <property type="match status" value="9"/>
</dbReference>
<dbReference type="SMART" id="SM00248">
    <property type="entry name" value="ANK"/>
    <property type="match status" value="13"/>
</dbReference>
<feature type="repeat" description="ANK" evidence="3">
    <location>
        <begin position="899"/>
        <end position="931"/>
    </location>
</feature>
<name>A0A9W8RNB5_9HYPO</name>
<evidence type="ECO:0000256" key="4">
    <source>
        <dbReference type="SAM" id="MobiDB-lite"/>
    </source>
</evidence>
<dbReference type="EMBL" id="JAOQAZ010000031">
    <property type="protein sequence ID" value="KAJ4250131.1"/>
    <property type="molecule type" value="Genomic_DNA"/>
</dbReference>
<dbReference type="PROSITE" id="PS50088">
    <property type="entry name" value="ANK_REPEAT"/>
    <property type="match status" value="9"/>
</dbReference>
<dbReference type="PANTHER" id="PTHR24134:SF9">
    <property type="entry name" value="ANKYRIN REPEAT AND SOCS BOX PROTEIN 8"/>
    <property type="match status" value="1"/>
</dbReference>
<feature type="repeat" description="ANK" evidence="3">
    <location>
        <begin position="664"/>
        <end position="696"/>
    </location>
</feature>
<feature type="repeat" description="ANK" evidence="3">
    <location>
        <begin position="697"/>
        <end position="729"/>
    </location>
</feature>
<evidence type="ECO:0000256" key="2">
    <source>
        <dbReference type="ARBA" id="ARBA00023043"/>
    </source>
</evidence>
<feature type="repeat" description="ANK" evidence="3">
    <location>
        <begin position="831"/>
        <end position="863"/>
    </location>
</feature>
<dbReference type="OrthoDB" id="539213at2759"/>
<organism evidence="6 7">
    <name type="scientific">Fusarium torreyae</name>
    <dbReference type="NCBI Taxonomy" id="1237075"/>
    <lineage>
        <taxon>Eukaryota</taxon>
        <taxon>Fungi</taxon>
        <taxon>Dikarya</taxon>
        <taxon>Ascomycota</taxon>
        <taxon>Pezizomycotina</taxon>
        <taxon>Sordariomycetes</taxon>
        <taxon>Hypocreomycetidae</taxon>
        <taxon>Hypocreales</taxon>
        <taxon>Nectriaceae</taxon>
        <taxon>Fusarium</taxon>
    </lineage>
</organism>
<dbReference type="PRINTS" id="PR01415">
    <property type="entry name" value="ANKYRIN"/>
</dbReference>
<keyword evidence="2 3" id="KW-0040">ANK repeat</keyword>
<gene>
    <name evidence="6" type="ORF">NW762_011941</name>
</gene>
<dbReference type="SUPFAM" id="SSF52540">
    <property type="entry name" value="P-loop containing nucleoside triphosphate hydrolases"/>
    <property type="match status" value="1"/>
</dbReference>
<dbReference type="SUPFAM" id="SSF48403">
    <property type="entry name" value="Ankyrin repeat"/>
    <property type="match status" value="2"/>
</dbReference>
<feature type="compositionally biased region" description="Polar residues" evidence="4">
    <location>
        <begin position="64"/>
        <end position="79"/>
    </location>
</feature>
<reference evidence="6" key="1">
    <citation type="submission" date="2022-09" db="EMBL/GenBank/DDBJ databases">
        <title>Fusarium specimens isolated from Avocado Roots.</title>
        <authorList>
            <person name="Stajich J."/>
            <person name="Roper C."/>
            <person name="Heimlech-Rivalta G."/>
        </authorList>
    </citation>
    <scope>NUCLEOTIDE SEQUENCE</scope>
    <source>
        <strain evidence="6">CF00136</strain>
    </source>
</reference>
<feature type="repeat" description="ANK" evidence="3">
    <location>
        <begin position="763"/>
        <end position="789"/>
    </location>
</feature>
<dbReference type="InterPro" id="IPR056884">
    <property type="entry name" value="NPHP3-like_N"/>
</dbReference>
<keyword evidence="7" id="KW-1185">Reference proteome</keyword>
<evidence type="ECO:0000259" key="5">
    <source>
        <dbReference type="Pfam" id="PF24883"/>
    </source>
</evidence>
<accession>A0A9W8RNB5</accession>
<keyword evidence="1" id="KW-0677">Repeat</keyword>
<dbReference type="PANTHER" id="PTHR24134">
    <property type="entry name" value="ANKYRIN REPEAT-CONTAINING PROTEIN DDB_G0279043"/>
    <property type="match status" value="1"/>
</dbReference>
<feature type="region of interest" description="Disordered" evidence="4">
    <location>
        <begin position="53"/>
        <end position="83"/>
    </location>
</feature>
<evidence type="ECO:0000313" key="6">
    <source>
        <dbReference type="EMBL" id="KAJ4250131.1"/>
    </source>
</evidence>
<comment type="caution">
    <text evidence="6">The sequence shown here is derived from an EMBL/GenBank/DDBJ whole genome shotgun (WGS) entry which is preliminary data.</text>
</comment>
<feature type="domain" description="Nephrocystin 3-like N-terminal" evidence="5">
    <location>
        <begin position="121"/>
        <end position="286"/>
    </location>
</feature>
<dbReference type="Gene3D" id="3.40.50.300">
    <property type="entry name" value="P-loop containing nucleotide triphosphate hydrolases"/>
    <property type="match status" value="1"/>
</dbReference>
<dbReference type="AlphaFoldDB" id="A0A9W8RNB5"/>
<dbReference type="InterPro" id="IPR027417">
    <property type="entry name" value="P-loop_NTPase"/>
</dbReference>
<feature type="repeat" description="ANK" evidence="3">
    <location>
        <begin position="1003"/>
        <end position="1025"/>
    </location>
</feature>
<sequence>MDATIYLYERWGDSVGLSQGKLSDDHHPGLDDPKTILVVRGLLNSINEFLTTSADTTGGRAPQRTPSLSWFDESSSSAPKTPRWQKAAWALPHTIRDLRVWLGSPSPNDLFDESKKKRLDQTCEWILHREAFQQWRKPSASAKLLWIKGPAGFGKTILCAKMVQEIDRAATKPMAYFFLSSKFDGRDDLFLVVRSWLMSVTLQSTVAFDIVSKTRLSQHEHTAPRSTILRLFRDVLIAVSGCTFILDGLDECTGITSSDTNPVSHFLDELRQAVTDTSTNLLICSRGEPVIEQELSLFPGYSAYDIQLEDVGPDLMVYSTEIVKTKLPNEDEPTREFIAGMLKDRCQGQFQWIKLQEGSLRKGRSRKQLEREIEATPPGLDSLYDREWNRLNSMRDTDRERTLSLLRWAAFATRPLTVCEITEAVLINADCAELPRDEMPDPIDEDYIQDMISNLCGSLIDVRHPILGNEESKEHMLGQDPNVTNRDGPLEDIALESFVGDQEIHLTHFSVKEYLLLKLHPGNGLLSNERLRVSNELENMALAKACLRYIGFRGVWDDQERDDIKDSQKYLFHYATTQWARHYNLVQNPDSDLVNAIYALFDGQNPNWQSWKSWIESWFCEAAWPDEEPTTMSPIHLAIVLEMKDTIIYLLKEKKADLEVRFGRDMTALHLACMRELKEIVELLLDNGAEIDARDVDGKTPLYYAVETEDCGIIQLLIDKGANPSITTTDGETSLHQASQLGNLDVAQLLLENGSDVTAVTAEGCTPLYFASANGYTEIVRLFVERGADCHSVTCNGYTPVVAATASNFVDVVELLLDRGAGFQGNGDINNGMPLLSLAAAKGYHDLSELLIKKGADTNEKAVDCRKLTPLAFASWQGNVDIVQLLLEKGADVNPRAQHRVVPIHYASYAGNLSVVELLLEKGADANATDHSGRTALFWAADCGHVSLVDFFITFGHCDVATHDKSYRTSLHYACKHGHQMVVKTLLAQIHGQREIVDGRDYWGSTPLSMAVRRGHVHVVKLLLDTNIVDINSQDNFGRTLVDWAKRQGHSELVDLLDKEQRHHDPGAQVLTPLRKHEEFEYHCDICEFGSSEARFQSCGICHAGDFDVCLECFALGGHCYNSEHKLVLTTR</sequence>
<dbReference type="Proteomes" id="UP001152049">
    <property type="component" value="Unassembled WGS sequence"/>
</dbReference>
<feature type="repeat" description="ANK" evidence="3">
    <location>
        <begin position="796"/>
        <end position="828"/>
    </location>
</feature>
<feature type="repeat" description="ANK" evidence="3">
    <location>
        <begin position="866"/>
        <end position="898"/>
    </location>
</feature>
<dbReference type="Pfam" id="PF12796">
    <property type="entry name" value="Ank_2"/>
    <property type="match status" value="5"/>
</dbReference>
<dbReference type="Pfam" id="PF24883">
    <property type="entry name" value="NPHP3_N"/>
    <property type="match status" value="1"/>
</dbReference>
<evidence type="ECO:0000313" key="7">
    <source>
        <dbReference type="Proteomes" id="UP001152049"/>
    </source>
</evidence>
<dbReference type="InterPro" id="IPR036770">
    <property type="entry name" value="Ankyrin_rpt-contain_sf"/>
</dbReference>
<evidence type="ECO:0000256" key="3">
    <source>
        <dbReference type="PROSITE-ProRule" id="PRU00023"/>
    </source>
</evidence>
<dbReference type="Gene3D" id="1.25.40.20">
    <property type="entry name" value="Ankyrin repeat-containing domain"/>
    <property type="match status" value="4"/>
</dbReference>
<evidence type="ECO:0000256" key="1">
    <source>
        <dbReference type="ARBA" id="ARBA00022737"/>
    </source>
</evidence>